<protein>
    <submittedName>
        <fullName evidence="2">Uncharacterized protein</fullName>
    </submittedName>
</protein>
<keyword evidence="1" id="KW-0812">Transmembrane</keyword>
<feature type="transmembrane region" description="Helical" evidence="1">
    <location>
        <begin position="56"/>
        <end position="73"/>
    </location>
</feature>
<gene>
    <name evidence="2" type="ORF">J057_12606</name>
</gene>
<feature type="transmembrane region" description="Helical" evidence="1">
    <location>
        <begin position="153"/>
        <end position="177"/>
    </location>
</feature>
<accession>N6WX76</accession>
<evidence type="ECO:0000313" key="2">
    <source>
        <dbReference type="EMBL" id="ENO16196.1"/>
    </source>
</evidence>
<dbReference type="Proteomes" id="UP000013165">
    <property type="component" value="Unassembled WGS sequence"/>
</dbReference>
<dbReference type="OrthoDB" id="4945139at2"/>
<organism evidence="2 3">
    <name type="scientific">Marinobacter nanhaiticus D15-8W</name>
    <dbReference type="NCBI Taxonomy" id="626887"/>
    <lineage>
        <taxon>Bacteria</taxon>
        <taxon>Pseudomonadati</taxon>
        <taxon>Pseudomonadota</taxon>
        <taxon>Gammaproteobacteria</taxon>
        <taxon>Pseudomonadales</taxon>
        <taxon>Marinobacteraceae</taxon>
        <taxon>Marinobacter</taxon>
    </lineage>
</organism>
<evidence type="ECO:0000313" key="3">
    <source>
        <dbReference type="Proteomes" id="UP000013165"/>
    </source>
</evidence>
<keyword evidence="1" id="KW-0472">Membrane</keyword>
<evidence type="ECO:0000256" key="1">
    <source>
        <dbReference type="SAM" id="Phobius"/>
    </source>
</evidence>
<dbReference type="STRING" id="626887.J057_12606"/>
<dbReference type="RefSeq" id="WP_004580482.1">
    <property type="nucleotide sequence ID" value="NZ_AP028878.1"/>
</dbReference>
<sequence>MEISASSVLKLLLAVIGFLLFAHVVGMFFEHALNHGTVYGLVPLFDISAERNVPTFYSSFALLLSAGLLALLTRGAHRRRQPWHHWAGLAVVFLFLAVDEFTSIHERLTVPVRETLDVGGYLHYAWVIPYGLLGLVLLGVYARFLLRLPRHIALLFVVSGSIFVAGAIGMEMVGASIAEATSRASLSYDLASTAEELLEMLGIALFIYALLRYASEQMGGLSISLITAASPRQPLPTGPSRPTVS</sequence>
<dbReference type="HOGENOM" id="CLU_072761_0_0_6"/>
<proteinExistence type="predicted"/>
<keyword evidence="3" id="KW-1185">Reference proteome</keyword>
<keyword evidence="1" id="KW-1133">Transmembrane helix</keyword>
<reference evidence="2 3" key="1">
    <citation type="journal article" date="2013" name="Genome Announc.">
        <title>Genome Sequence of the Polycyclic Aromatic Hydrocarbon-Degrading Bacterium Strain Marinobacter nanhaiticus D15-8WT.</title>
        <authorList>
            <person name="Cui Z."/>
            <person name="Gao W."/>
            <person name="Li Q."/>
            <person name="Xu G."/>
            <person name="Zheng L."/>
        </authorList>
    </citation>
    <scope>NUCLEOTIDE SEQUENCE [LARGE SCALE GENOMIC DNA]</scope>
    <source>
        <strain evidence="2 3">D15-8W</strain>
    </source>
</reference>
<feature type="transmembrane region" description="Helical" evidence="1">
    <location>
        <begin position="197"/>
        <end position="214"/>
    </location>
</feature>
<dbReference type="EMBL" id="APLQ01000011">
    <property type="protein sequence ID" value="ENO16196.1"/>
    <property type="molecule type" value="Genomic_DNA"/>
</dbReference>
<comment type="caution">
    <text evidence="2">The sequence shown here is derived from an EMBL/GenBank/DDBJ whole genome shotgun (WGS) entry which is preliminary data.</text>
</comment>
<dbReference type="AlphaFoldDB" id="N6WX76"/>
<feature type="transmembrane region" description="Helical" evidence="1">
    <location>
        <begin position="85"/>
        <end position="104"/>
    </location>
</feature>
<feature type="transmembrane region" description="Helical" evidence="1">
    <location>
        <begin position="124"/>
        <end position="146"/>
    </location>
</feature>
<dbReference type="eggNOG" id="ENOG5031B6Q">
    <property type="taxonomic scope" value="Bacteria"/>
</dbReference>
<name>N6WX76_9GAMM</name>
<dbReference type="PATRIC" id="fig|626887.3.peg.2527"/>